<evidence type="ECO:0000313" key="3">
    <source>
        <dbReference type="EMBL" id="AUX20972.1"/>
    </source>
</evidence>
<proteinExistence type="predicted"/>
<name>A0A4V0ND03_SORCE</name>
<dbReference type="Pfam" id="PF20247">
    <property type="entry name" value="DUF6602"/>
    <property type="match status" value="1"/>
</dbReference>
<feature type="domain" description="DUF6602" evidence="2">
    <location>
        <begin position="24"/>
        <end position="122"/>
    </location>
</feature>
<feature type="compositionally biased region" description="Pro residues" evidence="1">
    <location>
        <begin position="336"/>
        <end position="353"/>
    </location>
</feature>
<feature type="region of interest" description="Disordered" evidence="1">
    <location>
        <begin position="328"/>
        <end position="359"/>
    </location>
</feature>
<accession>A0A4V0ND03</accession>
<evidence type="ECO:0000313" key="4">
    <source>
        <dbReference type="Proteomes" id="UP000295781"/>
    </source>
</evidence>
<reference evidence="3 4" key="1">
    <citation type="submission" date="2015-09" db="EMBL/GenBank/DDBJ databases">
        <title>Sorangium comparison.</title>
        <authorList>
            <person name="Zaburannyi N."/>
            <person name="Bunk B."/>
            <person name="Overmann J."/>
            <person name="Mueller R."/>
        </authorList>
    </citation>
    <scope>NUCLEOTIDE SEQUENCE [LARGE SCALE GENOMIC DNA]</scope>
    <source>
        <strain evidence="3 4">So ceGT47</strain>
    </source>
</reference>
<sequence length="399" mass="43769">MDVRSRFRSASKRLRDGFNDTRPTRDSRGKGTQREQILADELAKVLPTRYSLGQGEVVTFQNRASLECDIVIYNASVCPKLVLDAGHAVYPYETVYGVVQVKSELNAAELERAYKNIASVKSIVPNMNFTVGGAGFVSGFGPPRPVGVVFAYSAGRTLETVAQQVRTLDASLPDTSLRPDFIAILDEGIIGPTAALRESGSNRISWPSVAELNKIRPLGIHTWMRFCLQLTRELNSITLPPFELLRYLQMPDIVKKHRVRNHDRFARGKGAGAKSYKLTESAIEKIVADAVGPMMFRDYLSMKHIPNQGMSEKELDAPIWHYSPQGVTPPAATLPAPAPPAEAPDAAAPPPAAQPAAPRLPAAPDWPVFIDGQTYYVNLASLEEDDLVETDVPVADFFE</sequence>
<feature type="compositionally biased region" description="Basic and acidic residues" evidence="1">
    <location>
        <begin position="13"/>
        <end position="33"/>
    </location>
</feature>
<evidence type="ECO:0000259" key="2">
    <source>
        <dbReference type="Pfam" id="PF20247"/>
    </source>
</evidence>
<evidence type="ECO:0000256" key="1">
    <source>
        <dbReference type="SAM" id="MobiDB-lite"/>
    </source>
</evidence>
<dbReference type="InterPro" id="IPR046537">
    <property type="entry name" value="DUF6602"/>
</dbReference>
<dbReference type="RefSeq" id="WP_165373082.1">
    <property type="nucleotide sequence ID" value="NZ_CP012670.1"/>
</dbReference>
<feature type="region of interest" description="Disordered" evidence="1">
    <location>
        <begin position="1"/>
        <end position="33"/>
    </location>
</feature>
<organism evidence="3 4">
    <name type="scientific">Sorangium cellulosum</name>
    <name type="common">Polyangium cellulosum</name>
    <dbReference type="NCBI Taxonomy" id="56"/>
    <lineage>
        <taxon>Bacteria</taxon>
        <taxon>Pseudomonadati</taxon>
        <taxon>Myxococcota</taxon>
        <taxon>Polyangia</taxon>
        <taxon>Polyangiales</taxon>
        <taxon>Polyangiaceae</taxon>
        <taxon>Sorangium</taxon>
    </lineage>
</organism>
<gene>
    <name evidence="3" type="ORF">SOCEGT47_014500</name>
</gene>
<dbReference type="CDD" id="cd21173">
    <property type="entry name" value="NucC-like"/>
    <property type="match status" value="1"/>
</dbReference>
<protein>
    <recommendedName>
        <fullName evidence="2">DUF6602 domain-containing protein</fullName>
    </recommendedName>
</protein>
<dbReference type="AlphaFoldDB" id="A0A4V0ND03"/>
<feature type="compositionally biased region" description="Basic residues" evidence="1">
    <location>
        <begin position="1"/>
        <end position="12"/>
    </location>
</feature>
<dbReference type="Proteomes" id="UP000295781">
    <property type="component" value="Chromosome"/>
</dbReference>
<dbReference type="EMBL" id="CP012670">
    <property type="protein sequence ID" value="AUX20972.1"/>
    <property type="molecule type" value="Genomic_DNA"/>
</dbReference>